<dbReference type="Pfam" id="PF13650">
    <property type="entry name" value="Asp_protease_2"/>
    <property type="match status" value="1"/>
</dbReference>
<dbReference type="InterPro" id="IPR021109">
    <property type="entry name" value="Peptidase_aspartic_dom_sf"/>
</dbReference>
<dbReference type="EMBL" id="NWSH01003387">
    <property type="protein sequence ID" value="PCG66408.1"/>
    <property type="molecule type" value="Genomic_DNA"/>
</dbReference>
<dbReference type="Gene3D" id="2.40.70.10">
    <property type="entry name" value="Acid Proteases"/>
    <property type="match status" value="1"/>
</dbReference>
<sequence>MKPDAQVCQKSLSSFDDLFYAVLAAADNLPSTDKSGNIAETSSPPLVRSEVSCSSGPPSVSAGALTGANVTAHSRAAVPDCDMVLLGTCQVRAFNTAAGTQCTVRALVDSGAQDCFITTACAKTLGLKLRRCNLTLAGLGQNIVTDVKGVTDCAIRPVHGDAPHFNVKPVVLDNITALIPSVKVPSVVRERCNHLVLADRDYDVPAKIDLLIGAELFHGI</sequence>
<evidence type="ECO:0000313" key="1">
    <source>
        <dbReference type="EMBL" id="PCG66408.1"/>
    </source>
</evidence>
<comment type="caution">
    <text evidence="1">The sequence shown here is derived from an EMBL/GenBank/DDBJ whole genome shotgun (WGS) entry which is preliminary data.</text>
</comment>
<reference evidence="1" key="1">
    <citation type="submission" date="2017-09" db="EMBL/GenBank/DDBJ databases">
        <title>Contemporary evolution of a Lepidopteran species, Heliothis virescens, in response to modern agricultural practices.</title>
        <authorList>
            <person name="Fritz M.L."/>
            <person name="Deyonke A.M."/>
            <person name="Papanicolaou A."/>
            <person name="Micinski S."/>
            <person name="Westbrook J."/>
            <person name="Gould F."/>
        </authorList>
    </citation>
    <scope>NUCLEOTIDE SEQUENCE [LARGE SCALE GENOMIC DNA]</scope>
    <source>
        <strain evidence="1">HvINT-</strain>
        <tissue evidence="1">Whole body</tissue>
    </source>
</reference>
<dbReference type="SUPFAM" id="SSF50630">
    <property type="entry name" value="Acid proteases"/>
    <property type="match status" value="1"/>
</dbReference>
<accession>A0A2A4J3Z8</accession>
<organism evidence="1">
    <name type="scientific">Heliothis virescens</name>
    <name type="common">Tobacco budworm moth</name>
    <dbReference type="NCBI Taxonomy" id="7102"/>
    <lineage>
        <taxon>Eukaryota</taxon>
        <taxon>Metazoa</taxon>
        <taxon>Ecdysozoa</taxon>
        <taxon>Arthropoda</taxon>
        <taxon>Hexapoda</taxon>
        <taxon>Insecta</taxon>
        <taxon>Pterygota</taxon>
        <taxon>Neoptera</taxon>
        <taxon>Endopterygota</taxon>
        <taxon>Lepidoptera</taxon>
        <taxon>Glossata</taxon>
        <taxon>Ditrysia</taxon>
        <taxon>Noctuoidea</taxon>
        <taxon>Noctuidae</taxon>
        <taxon>Heliothinae</taxon>
        <taxon>Heliothis</taxon>
    </lineage>
</organism>
<proteinExistence type="predicted"/>
<name>A0A2A4J3Z8_HELVI</name>
<protein>
    <submittedName>
        <fullName evidence="1">Uncharacterized protein</fullName>
    </submittedName>
</protein>
<gene>
    <name evidence="1" type="ORF">B5V51_7711</name>
</gene>
<dbReference type="STRING" id="7102.A0A2A4J3Z8"/>
<dbReference type="AlphaFoldDB" id="A0A2A4J3Z8"/>